<evidence type="ECO:0000313" key="9">
    <source>
        <dbReference type="EMBL" id="KAG5667520.1"/>
    </source>
</evidence>
<keyword evidence="4 7" id="KW-0863">Zinc-finger</keyword>
<evidence type="ECO:0000256" key="6">
    <source>
        <dbReference type="ARBA" id="ARBA00023242"/>
    </source>
</evidence>
<evidence type="ECO:0000256" key="4">
    <source>
        <dbReference type="ARBA" id="ARBA00022771"/>
    </source>
</evidence>
<organism evidence="9 10">
    <name type="scientific">Polypedilum vanderplanki</name>
    <name type="common">Sleeping chironomid midge</name>
    <dbReference type="NCBI Taxonomy" id="319348"/>
    <lineage>
        <taxon>Eukaryota</taxon>
        <taxon>Metazoa</taxon>
        <taxon>Ecdysozoa</taxon>
        <taxon>Arthropoda</taxon>
        <taxon>Hexapoda</taxon>
        <taxon>Insecta</taxon>
        <taxon>Pterygota</taxon>
        <taxon>Neoptera</taxon>
        <taxon>Endopterygota</taxon>
        <taxon>Diptera</taxon>
        <taxon>Nematocera</taxon>
        <taxon>Chironomoidea</taxon>
        <taxon>Chironomidae</taxon>
        <taxon>Chironominae</taxon>
        <taxon>Polypedilum</taxon>
        <taxon>Polypedilum</taxon>
    </lineage>
</organism>
<dbReference type="Pfam" id="PF00096">
    <property type="entry name" value="zf-C2H2"/>
    <property type="match status" value="2"/>
</dbReference>
<accession>A0A9J6BD66</accession>
<evidence type="ECO:0000256" key="5">
    <source>
        <dbReference type="ARBA" id="ARBA00022833"/>
    </source>
</evidence>
<dbReference type="SUPFAM" id="SSF57667">
    <property type="entry name" value="beta-beta-alpha zinc fingers"/>
    <property type="match status" value="2"/>
</dbReference>
<dbReference type="SMART" id="SM00355">
    <property type="entry name" value="ZnF_C2H2"/>
    <property type="match status" value="3"/>
</dbReference>
<evidence type="ECO:0000259" key="8">
    <source>
        <dbReference type="PROSITE" id="PS50157"/>
    </source>
</evidence>
<dbReference type="FunFam" id="3.30.160.60:FF:000100">
    <property type="entry name" value="Zinc finger 45-like"/>
    <property type="match status" value="1"/>
</dbReference>
<evidence type="ECO:0000256" key="2">
    <source>
        <dbReference type="ARBA" id="ARBA00022723"/>
    </source>
</evidence>
<dbReference type="PANTHER" id="PTHR24394:SF29">
    <property type="entry name" value="MYONEURIN"/>
    <property type="match status" value="1"/>
</dbReference>
<dbReference type="PANTHER" id="PTHR24394">
    <property type="entry name" value="ZINC FINGER PROTEIN"/>
    <property type="match status" value="1"/>
</dbReference>
<feature type="domain" description="C2H2-type" evidence="8">
    <location>
        <begin position="185"/>
        <end position="211"/>
    </location>
</feature>
<reference evidence="9" key="1">
    <citation type="submission" date="2021-03" db="EMBL/GenBank/DDBJ databases">
        <title>Chromosome level genome of the anhydrobiotic midge Polypedilum vanderplanki.</title>
        <authorList>
            <person name="Yoshida Y."/>
            <person name="Kikawada T."/>
            <person name="Gusev O."/>
        </authorList>
    </citation>
    <scope>NUCLEOTIDE SEQUENCE</scope>
    <source>
        <strain evidence="9">NIAS01</strain>
        <tissue evidence="9">Whole body or cell culture</tissue>
    </source>
</reference>
<evidence type="ECO:0000313" key="10">
    <source>
        <dbReference type="Proteomes" id="UP001107558"/>
    </source>
</evidence>
<evidence type="ECO:0000256" key="3">
    <source>
        <dbReference type="ARBA" id="ARBA00022737"/>
    </source>
</evidence>
<keyword evidence="6" id="KW-0539">Nucleus</keyword>
<dbReference type="OrthoDB" id="8117402at2759"/>
<comment type="caution">
    <text evidence="9">The sequence shown here is derived from an EMBL/GenBank/DDBJ whole genome shotgun (WGS) entry which is preliminary data.</text>
</comment>
<proteinExistence type="predicted"/>
<keyword evidence="5" id="KW-0862">Zinc</keyword>
<feature type="domain" description="C2H2-type" evidence="8">
    <location>
        <begin position="157"/>
        <end position="184"/>
    </location>
</feature>
<evidence type="ECO:0000256" key="7">
    <source>
        <dbReference type="PROSITE-ProRule" id="PRU00042"/>
    </source>
</evidence>
<dbReference type="EMBL" id="JADBJN010000004">
    <property type="protein sequence ID" value="KAG5667520.1"/>
    <property type="molecule type" value="Genomic_DNA"/>
</dbReference>
<dbReference type="InterPro" id="IPR036236">
    <property type="entry name" value="Znf_C2H2_sf"/>
</dbReference>
<comment type="subcellular location">
    <subcellularLocation>
        <location evidence="1">Nucleus</location>
    </subcellularLocation>
</comment>
<dbReference type="PROSITE" id="PS50157">
    <property type="entry name" value="ZINC_FINGER_C2H2_2"/>
    <property type="match status" value="2"/>
</dbReference>
<dbReference type="Proteomes" id="UP001107558">
    <property type="component" value="Chromosome 4"/>
</dbReference>
<keyword evidence="2" id="KW-0479">Metal-binding</keyword>
<gene>
    <name evidence="9" type="ORF">PVAND_015499</name>
</gene>
<sequence>MENFDIIDELSEFLLFDFPENSEDFLNITSETTLSVIEDENFEMFEDFDQKIIEIEAEVLNFDNNSNNHICVVCDLKFANSPNLKRHFNSKKHQEKLTAATAKAPELLQTGEFSFEVNYVMKIDEENFEIEINKNGRKIHESRKEQKITNEKGKKLFRCKFCPKVFTTASNLNRHENLHGKKKLHECQTCGKKFQQKEYLKKHQIVHERQK</sequence>
<dbReference type="GO" id="GO:0003676">
    <property type="term" value="F:nucleic acid binding"/>
    <property type="evidence" value="ECO:0007669"/>
    <property type="project" value="InterPro"/>
</dbReference>
<dbReference type="AlphaFoldDB" id="A0A9J6BD66"/>
<dbReference type="PROSITE" id="PS00028">
    <property type="entry name" value="ZINC_FINGER_C2H2_1"/>
    <property type="match status" value="3"/>
</dbReference>
<protein>
    <recommendedName>
        <fullName evidence="8">C2H2-type domain-containing protein</fullName>
    </recommendedName>
</protein>
<dbReference type="GO" id="GO:0005634">
    <property type="term" value="C:nucleus"/>
    <property type="evidence" value="ECO:0007669"/>
    <property type="project" value="UniProtKB-SubCell"/>
</dbReference>
<dbReference type="Gene3D" id="3.30.160.60">
    <property type="entry name" value="Classic Zinc Finger"/>
    <property type="match status" value="3"/>
</dbReference>
<name>A0A9J6BD66_POLVA</name>
<dbReference type="InterPro" id="IPR022755">
    <property type="entry name" value="Znf_C2H2_jaz"/>
</dbReference>
<dbReference type="InterPro" id="IPR003604">
    <property type="entry name" value="Matrin/U1-like-C_Znf_C2H2"/>
</dbReference>
<keyword evidence="10" id="KW-1185">Reference proteome</keyword>
<evidence type="ECO:0000256" key="1">
    <source>
        <dbReference type="ARBA" id="ARBA00004123"/>
    </source>
</evidence>
<dbReference type="SMART" id="SM00451">
    <property type="entry name" value="ZnF_U1"/>
    <property type="match status" value="1"/>
</dbReference>
<dbReference type="Pfam" id="PF12171">
    <property type="entry name" value="zf-C2H2_jaz"/>
    <property type="match status" value="1"/>
</dbReference>
<dbReference type="GO" id="GO:0008270">
    <property type="term" value="F:zinc ion binding"/>
    <property type="evidence" value="ECO:0007669"/>
    <property type="project" value="UniProtKB-KW"/>
</dbReference>
<dbReference type="InterPro" id="IPR013087">
    <property type="entry name" value="Znf_C2H2_type"/>
</dbReference>
<dbReference type="GO" id="GO:0000981">
    <property type="term" value="F:DNA-binding transcription factor activity, RNA polymerase II-specific"/>
    <property type="evidence" value="ECO:0007669"/>
    <property type="project" value="TreeGrafter"/>
</dbReference>
<keyword evidence="3" id="KW-0677">Repeat</keyword>